<feature type="compositionally biased region" description="Low complexity" evidence="1">
    <location>
        <begin position="211"/>
        <end position="222"/>
    </location>
</feature>
<organism evidence="2 3">
    <name type="scientific">Phellinidium pouzarii</name>
    <dbReference type="NCBI Taxonomy" id="167371"/>
    <lineage>
        <taxon>Eukaryota</taxon>
        <taxon>Fungi</taxon>
        <taxon>Dikarya</taxon>
        <taxon>Basidiomycota</taxon>
        <taxon>Agaricomycotina</taxon>
        <taxon>Agaricomycetes</taxon>
        <taxon>Hymenochaetales</taxon>
        <taxon>Hymenochaetaceae</taxon>
        <taxon>Phellinidium</taxon>
    </lineage>
</organism>
<protein>
    <submittedName>
        <fullName evidence="2">Uncharacterized protein</fullName>
    </submittedName>
</protein>
<name>A0A4S4L7V5_9AGAM</name>
<keyword evidence="3" id="KW-1185">Reference proteome</keyword>
<reference evidence="2 3" key="1">
    <citation type="submission" date="2019-02" db="EMBL/GenBank/DDBJ databases">
        <title>Genome sequencing of the rare red list fungi Phellinidium pouzarii.</title>
        <authorList>
            <person name="Buettner E."/>
            <person name="Kellner H."/>
        </authorList>
    </citation>
    <scope>NUCLEOTIDE SEQUENCE [LARGE SCALE GENOMIC DNA]</scope>
    <source>
        <strain evidence="2 3">DSM 108285</strain>
    </source>
</reference>
<feature type="compositionally biased region" description="Basic and acidic residues" evidence="1">
    <location>
        <begin position="161"/>
        <end position="170"/>
    </location>
</feature>
<feature type="region of interest" description="Disordered" evidence="1">
    <location>
        <begin position="205"/>
        <end position="236"/>
    </location>
</feature>
<evidence type="ECO:0000313" key="2">
    <source>
        <dbReference type="EMBL" id="THH07437.1"/>
    </source>
</evidence>
<feature type="region of interest" description="Disordered" evidence="1">
    <location>
        <begin position="321"/>
        <end position="341"/>
    </location>
</feature>
<feature type="compositionally biased region" description="Polar residues" evidence="1">
    <location>
        <begin position="223"/>
        <end position="234"/>
    </location>
</feature>
<dbReference type="Proteomes" id="UP000308199">
    <property type="component" value="Unassembled WGS sequence"/>
</dbReference>
<dbReference type="AlphaFoldDB" id="A0A4S4L7V5"/>
<feature type="region of interest" description="Disordered" evidence="1">
    <location>
        <begin position="122"/>
        <end position="176"/>
    </location>
</feature>
<sequence>MSSFLPSSASPRASPKRRLENGIPNLSSLDITVSSATSSASAALSGLSSKDVQLIDEIIERSPPSATTFLTVFKAYNEVLHERGMDAANDVVYYKILLKLGVVKGHDWGSKWETVKVQLGYGEGGDEDEENGYSDSVDSEKETTQIPKGTRAVGRAARGGTRVERSEPRKPLPPLAHLRFHHTRSLLSEPSSFAFGRESVTVHSHLDDGTETQTDTTEQQETIDGSQSSSSPTTLIPREKAGYSKENALHLSTEATTYPPLPTIDQFLPVQAKKKQFNYDVISNFTNHPRTRSSTPPPFEALSAMKKPVLHVRHDTPFTHPYIPPAKIVDKQSPPKDNSLNEEETWKRVRMCRDEKEADRFREVLLLERCWQVWKGGLQWLISMGEKVDTEREKNAYALASSKVEVSP</sequence>
<feature type="compositionally biased region" description="Low complexity" evidence="1">
    <location>
        <begin position="149"/>
        <end position="160"/>
    </location>
</feature>
<gene>
    <name evidence="2" type="ORF">EW145_g3380</name>
</gene>
<dbReference type="EMBL" id="SGPK01000143">
    <property type="protein sequence ID" value="THH07437.1"/>
    <property type="molecule type" value="Genomic_DNA"/>
</dbReference>
<comment type="caution">
    <text evidence="2">The sequence shown here is derived from an EMBL/GenBank/DDBJ whole genome shotgun (WGS) entry which is preliminary data.</text>
</comment>
<dbReference type="OrthoDB" id="1933281at2759"/>
<feature type="region of interest" description="Disordered" evidence="1">
    <location>
        <begin position="1"/>
        <end position="21"/>
    </location>
</feature>
<evidence type="ECO:0000313" key="3">
    <source>
        <dbReference type="Proteomes" id="UP000308199"/>
    </source>
</evidence>
<proteinExistence type="predicted"/>
<accession>A0A4S4L7V5</accession>
<feature type="compositionally biased region" description="Low complexity" evidence="1">
    <location>
        <begin position="1"/>
        <end position="13"/>
    </location>
</feature>
<evidence type="ECO:0000256" key="1">
    <source>
        <dbReference type="SAM" id="MobiDB-lite"/>
    </source>
</evidence>